<protein>
    <recommendedName>
        <fullName evidence="4">C3H1-type domain-containing protein</fullName>
    </recommendedName>
</protein>
<reference evidence="5 6" key="1">
    <citation type="journal article" date="2013" name="Nat. Genet.">
        <title>The high-quality draft genome of peach (Prunus persica) identifies unique patterns of genetic diversity, domestication and genome evolution.</title>
        <authorList>
            <consortium name="International Peach Genome Initiative"/>
            <person name="Verde I."/>
            <person name="Abbott A.G."/>
            <person name="Scalabrin S."/>
            <person name="Jung S."/>
            <person name="Shu S."/>
            <person name="Marroni F."/>
            <person name="Zhebentyayeva T."/>
            <person name="Dettori M.T."/>
            <person name="Grimwood J."/>
            <person name="Cattonaro F."/>
            <person name="Zuccolo A."/>
            <person name="Rossini L."/>
            <person name="Jenkins J."/>
            <person name="Vendramin E."/>
            <person name="Meisel L.A."/>
            <person name="Decroocq V."/>
            <person name="Sosinski B."/>
            <person name="Prochnik S."/>
            <person name="Mitros T."/>
            <person name="Policriti A."/>
            <person name="Cipriani G."/>
            <person name="Dondini L."/>
            <person name="Ficklin S."/>
            <person name="Goodstein D.M."/>
            <person name="Xuan P."/>
            <person name="Del Fabbro C."/>
            <person name="Aramini V."/>
            <person name="Copetti D."/>
            <person name="Gonzalez S."/>
            <person name="Horner D.S."/>
            <person name="Falchi R."/>
            <person name="Lucas S."/>
            <person name="Mica E."/>
            <person name="Maldonado J."/>
            <person name="Lazzari B."/>
            <person name="Bielenberg D."/>
            <person name="Pirona R."/>
            <person name="Miculan M."/>
            <person name="Barakat A."/>
            <person name="Testolin R."/>
            <person name="Stella A."/>
            <person name="Tartarini S."/>
            <person name="Tonutti P."/>
            <person name="Arus P."/>
            <person name="Orellana A."/>
            <person name="Wells C."/>
            <person name="Main D."/>
            <person name="Vizzotto G."/>
            <person name="Silva H."/>
            <person name="Salamini F."/>
            <person name="Schmutz J."/>
            <person name="Morgante M."/>
            <person name="Rokhsar D.S."/>
        </authorList>
    </citation>
    <scope>NUCLEOTIDE SEQUENCE [LARGE SCALE GENOMIC DNA]</scope>
    <source>
        <strain evidence="6">cv. Nemared</strain>
    </source>
</reference>
<feature type="zinc finger region" description="C3H1-type" evidence="2">
    <location>
        <begin position="453"/>
        <end position="480"/>
    </location>
</feature>
<keyword evidence="2" id="KW-0479">Metal-binding</keyword>
<feature type="region of interest" description="Disordered" evidence="3">
    <location>
        <begin position="349"/>
        <end position="386"/>
    </location>
</feature>
<dbReference type="Proteomes" id="UP000006882">
    <property type="component" value="Chromosome G7"/>
</dbReference>
<dbReference type="OrthoDB" id="1928519at2759"/>
<dbReference type="EMBL" id="CM007657">
    <property type="protein sequence ID" value="ONH97050.1"/>
    <property type="molecule type" value="Genomic_DNA"/>
</dbReference>
<proteinExistence type="predicted"/>
<feature type="compositionally biased region" description="Low complexity" evidence="3">
    <location>
        <begin position="349"/>
        <end position="359"/>
    </location>
</feature>
<keyword evidence="6" id="KW-1185">Reference proteome</keyword>
<accession>A0A251NCI2</accession>
<evidence type="ECO:0000256" key="3">
    <source>
        <dbReference type="SAM" id="MobiDB-lite"/>
    </source>
</evidence>
<keyword evidence="2" id="KW-0863">Zinc-finger</keyword>
<name>A0A251NCI2_PRUPE</name>
<dbReference type="PROSITE" id="PS50103">
    <property type="entry name" value="ZF_C3H1"/>
    <property type="match status" value="1"/>
</dbReference>
<dbReference type="PANTHER" id="PTHR33400:SF9">
    <property type="entry name" value="C3H1-TYPE DOMAIN-CONTAINING PROTEIN"/>
    <property type="match status" value="1"/>
</dbReference>
<organism evidence="5 6">
    <name type="scientific">Prunus persica</name>
    <name type="common">Peach</name>
    <name type="synonym">Amygdalus persica</name>
    <dbReference type="NCBI Taxonomy" id="3760"/>
    <lineage>
        <taxon>Eukaryota</taxon>
        <taxon>Viridiplantae</taxon>
        <taxon>Streptophyta</taxon>
        <taxon>Embryophyta</taxon>
        <taxon>Tracheophyta</taxon>
        <taxon>Spermatophyta</taxon>
        <taxon>Magnoliopsida</taxon>
        <taxon>eudicotyledons</taxon>
        <taxon>Gunneridae</taxon>
        <taxon>Pentapetalae</taxon>
        <taxon>rosids</taxon>
        <taxon>fabids</taxon>
        <taxon>Rosales</taxon>
        <taxon>Rosaceae</taxon>
        <taxon>Amygdaloideae</taxon>
        <taxon>Amygdaleae</taxon>
        <taxon>Prunus</taxon>
    </lineage>
</organism>
<sequence length="507" mass="54895">MRMNMKRSRISNSVSWAAGANLCQVKLFSSEDCPVKVGLKCQDHLQAKASSMLNSIPAENDFPPGFEGSFSVGKSKVELPHIPSIQWKRPSKFVISPTWEVAAGEESEDAKAQKSREMRVLEAVYPRFSAIPPNPSVSLDVEGEHYDDSLTPFVPDTPIEEESPDLLDLETPVNTNVGCQPPVLHQGLSASGKSNASKCNSPGLQQLASDQPVLGNLFDLNADVTAAASAALTAIMKSTEKGSLVDTGLLIKILSDPKMIQKLSNESGPQANAGLAPRPKTLVPSIPSSHPKSDMQGTAAGGNYCPMPGTLGIALNTIPLQPNNVQLSGLNRQTPPSPLPSSKSNFFMLPSLPNQNQAQPPQPPLRAMTQPNRPPLPPFSSSAMNDPNRAPLPPFPANEAGHVKDVNYFKNLIMQHGVEIQDPFIAQNGNNHNHLTDLKMVQNFKPGETKPCKNRKPCLYFKSSRGCRNGVNCTFQHDMSCQWPTGSIMEAHSTKRMKLTGFNTGRM</sequence>
<dbReference type="AlphaFoldDB" id="A0A251NCI2"/>
<dbReference type="GO" id="GO:0008270">
    <property type="term" value="F:zinc ion binding"/>
    <property type="evidence" value="ECO:0007669"/>
    <property type="project" value="UniProtKB-KW"/>
</dbReference>
<dbReference type="eggNOG" id="ENOG502QUGU">
    <property type="taxonomic scope" value="Eukaryota"/>
</dbReference>
<keyword evidence="2" id="KW-0862">Zinc</keyword>
<dbReference type="GO" id="GO:0003677">
    <property type="term" value="F:DNA binding"/>
    <property type="evidence" value="ECO:0007669"/>
    <property type="project" value="UniProtKB-KW"/>
</dbReference>
<evidence type="ECO:0000256" key="2">
    <source>
        <dbReference type="PROSITE-ProRule" id="PRU00723"/>
    </source>
</evidence>
<dbReference type="STRING" id="3760.A0A251NCI2"/>
<feature type="domain" description="C3H1-type" evidence="4">
    <location>
        <begin position="453"/>
        <end position="480"/>
    </location>
</feature>
<keyword evidence="1" id="KW-0238">DNA-binding</keyword>
<evidence type="ECO:0000313" key="6">
    <source>
        <dbReference type="Proteomes" id="UP000006882"/>
    </source>
</evidence>
<evidence type="ECO:0000313" key="5">
    <source>
        <dbReference type="EMBL" id="ONH97050.1"/>
    </source>
</evidence>
<gene>
    <name evidence="5" type="ORF">PRUPE_7G166800</name>
</gene>
<dbReference type="PANTHER" id="PTHR33400">
    <property type="entry name" value="ZINC FINGER CCCH DOMAIN-CONTAINING PROTEIN 6-RELATED"/>
    <property type="match status" value="1"/>
</dbReference>
<dbReference type="Gramene" id="ONH97050">
    <property type="protein sequence ID" value="ONH97050"/>
    <property type="gene ID" value="PRUPE_7G166800"/>
</dbReference>
<dbReference type="InterPro" id="IPR000571">
    <property type="entry name" value="Znf_CCCH"/>
</dbReference>
<evidence type="ECO:0000256" key="1">
    <source>
        <dbReference type="ARBA" id="ARBA00023125"/>
    </source>
</evidence>
<evidence type="ECO:0000259" key="4">
    <source>
        <dbReference type="PROSITE" id="PS50103"/>
    </source>
</evidence>